<comment type="caution">
    <text evidence="1">The sequence shown here is derived from an EMBL/GenBank/DDBJ whole genome shotgun (WGS) entry which is preliminary data.</text>
</comment>
<dbReference type="Proteomes" id="UP001153678">
    <property type="component" value="Unassembled WGS sequence"/>
</dbReference>
<protein>
    <submittedName>
        <fullName evidence="1">16024_t:CDS:1</fullName>
    </submittedName>
</protein>
<dbReference type="OrthoDB" id="2363156at2759"/>
<accession>A0A9W4SIL8</accession>
<dbReference type="EMBL" id="CAMKVN010000788">
    <property type="protein sequence ID" value="CAI2171168.1"/>
    <property type="molecule type" value="Genomic_DNA"/>
</dbReference>
<gene>
    <name evidence="1" type="ORF">FWILDA_LOCUS4945</name>
</gene>
<proteinExistence type="predicted"/>
<dbReference type="AlphaFoldDB" id="A0A9W4SIL8"/>
<reference evidence="1" key="1">
    <citation type="submission" date="2022-08" db="EMBL/GenBank/DDBJ databases">
        <authorList>
            <person name="Kallberg Y."/>
            <person name="Tangrot J."/>
            <person name="Rosling A."/>
        </authorList>
    </citation>
    <scope>NUCLEOTIDE SEQUENCE</scope>
    <source>
        <strain evidence="1">Wild A</strain>
    </source>
</reference>
<name>A0A9W4SIL8_9GLOM</name>
<evidence type="ECO:0000313" key="1">
    <source>
        <dbReference type="EMBL" id="CAI2171168.1"/>
    </source>
</evidence>
<sequence>MRHLPDGRIDKHFTSTNNSLTGLLYHLKRLISDLFIVDKSIKPEDENEGENISSVYLNKHILKRKVEEILLYDANFQKELLSVY</sequence>
<evidence type="ECO:0000313" key="2">
    <source>
        <dbReference type="Proteomes" id="UP001153678"/>
    </source>
</evidence>
<organism evidence="1 2">
    <name type="scientific">Funneliformis geosporum</name>
    <dbReference type="NCBI Taxonomy" id="1117311"/>
    <lineage>
        <taxon>Eukaryota</taxon>
        <taxon>Fungi</taxon>
        <taxon>Fungi incertae sedis</taxon>
        <taxon>Mucoromycota</taxon>
        <taxon>Glomeromycotina</taxon>
        <taxon>Glomeromycetes</taxon>
        <taxon>Glomerales</taxon>
        <taxon>Glomeraceae</taxon>
        <taxon>Funneliformis</taxon>
    </lineage>
</organism>
<keyword evidence="2" id="KW-1185">Reference proteome</keyword>